<proteinExistence type="predicted"/>
<feature type="region of interest" description="Disordered" evidence="1">
    <location>
        <begin position="56"/>
        <end position="77"/>
    </location>
</feature>
<organism evidence="2 3">
    <name type="scientific">Clohesyomyces aquaticus</name>
    <dbReference type="NCBI Taxonomy" id="1231657"/>
    <lineage>
        <taxon>Eukaryota</taxon>
        <taxon>Fungi</taxon>
        <taxon>Dikarya</taxon>
        <taxon>Ascomycota</taxon>
        <taxon>Pezizomycotina</taxon>
        <taxon>Dothideomycetes</taxon>
        <taxon>Pleosporomycetidae</taxon>
        <taxon>Pleosporales</taxon>
        <taxon>Lindgomycetaceae</taxon>
        <taxon>Clohesyomyces</taxon>
    </lineage>
</organism>
<dbReference type="Gene3D" id="3.10.129.10">
    <property type="entry name" value="Hotdog Thioesterase"/>
    <property type="match status" value="1"/>
</dbReference>
<comment type="caution">
    <text evidence="2">The sequence shown here is derived from an EMBL/GenBank/DDBJ whole genome shotgun (WGS) entry which is preliminary data.</text>
</comment>
<keyword evidence="3" id="KW-1185">Reference proteome</keyword>
<dbReference type="Proteomes" id="UP000193144">
    <property type="component" value="Unassembled WGS sequence"/>
</dbReference>
<sequence length="404" mass="45302">MRLHTAHPIRPTTCLIPKSPIQRPQWQRIASRLHPPDPPPQPPHPLLCRRCYAVSSPRPSAVSPDTPTLAKGKSHGGGENPRWFAFLRQEMYARKFAPLRSRLDAGQEHALRATLEAFLPEGWGEVGGNILPPGHHLVYFNPALSENKLLPDGTDPLQSPGQPFERRMWAGGKIAFARDHWRTEVGLEVGGSAEYVCVERIKKVDMRGEGDDAKIFVTIERRVARLSEGEKDVESLAERIREEGKKHDGFGNAVLIEQRILVFMRGRTEEEVRRVRDGPVVLPSAPSISHTLTPTPSLLFRYSALTFNAHAIHLDPEYCRNVEGHRNLLVHGPLSLTLMLTLMSQHLRTLEGPRHVVQEIEYRNLAPLYCGEELRICAREKRIAGVYDVWIEGPTGGVAVKGTV</sequence>
<dbReference type="PANTHER" id="PTHR28152:SF1">
    <property type="entry name" value="HYDROXYACYL-THIOESTER DEHYDRATASE TYPE 2, MITOCHONDRIAL"/>
    <property type="match status" value="1"/>
</dbReference>
<accession>A0A1Y1YJH1</accession>
<evidence type="ECO:0000313" key="2">
    <source>
        <dbReference type="EMBL" id="ORX98170.1"/>
    </source>
</evidence>
<evidence type="ECO:0000256" key="1">
    <source>
        <dbReference type="SAM" id="MobiDB-lite"/>
    </source>
</evidence>
<protein>
    <recommendedName>
        <fullName evidence="4">HotDog domain-containing protein</fullName>
    </recommendedName>
</protein>
<feature type="region of interest" description="Disordered" evidence="1">
    <location>
        <begin position="1"/>
        <end position="21"/>
    </location>
</feature>
<dbReference type="AlphaFoldDB" id="A0A1Y1YJH1"/>
<dbReference type="GO" id="GO:0005739">
    <property type="term" value="C:mitochondrion"/>
    <property type="evidence" value="ECO:0007669"/>
    <property type="project" value="TreeGrafter"/>
</dbReference>
<name>A0A1Y1YJH1_9PLEO</name>
<dbReference type="SUPFAM" id="SSF54637">
    <property type="entry name" value="Thioesterase/thiol ester dehydrase-isomerase"/>
    <property type="match status" value="1"/>
</dbReference>
<dbReference type="OrthoDB" id="3257538at2759"/>
<gene>
    <name evidence="2" type="ORF">BCR34DRAFT_496313</name>
</gene>
<reference evidence="2 3" key="1">
    <citation type="submission" date="2016-07" db="EMBL/GenBank/DDBJ databases">
        <title>Pervasive Adenine N6-methylation of Active Genes in Fungi.</title>
        <authorList>
            <consortium name="DOE Joint Genome Institute"/>
            <person name="Mondo S.J."/>
            <person name="Dannebaum R.O."/>
            <person name="Kuo R.C."/>
            <person name="Labutti K."/>
            <person name="Haridas S."/>
            <person name="Kuo A."/>
            <person name="Salamov A."/>
            <person name="Ahrendt S.R."/>
            <person name="Lipzen A."/>
            <person name="Sullivan W."/>
            <person name="Andreopoulos W.B."/>
            <person name="Clum A."/>
            <person name="Lindquist E."/>
            <person name="Daum C."/>
            <person name="Ramamoorthy G.K."/>
            <person name="Gryganskyi A."/>
            <person name="Culley D."/>
            <person name="Magnuson J.K."/>
            <person name="James T.Y."/>
            <person name="O'Malley M.A."/>
            <person name="Stajich J.E."/>
            <person name="Spatafora J.W."/>
            <person name="Visel A."/>
            <person name="Grigoriev I.V."/>
        </authorList>
    </citation>
    <scope>NUCLEOTIDE SEQUENCE [LARGE SCALE GENOMIC DNA]</scope>
    <source>
        <strain evidence="2 3">CBS 115471</strain>
    </source>
</reference>
<dbReference type="InterPro" id="IPR052741">
    <property type="entry name" value="Mitochondrial_HTD2"/>
</dbReference>
<feature type="non-terminal residue" evidence="2">
    <location>
        <position position="404"/>
    </location>
</feature>
<dbReference type="PANTHER" id="PTHR28152">
    <property type="entry name" value="HYDROXYACYL-THIOESTER DEHYDRATASE TYPE 2, MITOCHONDRIAL"/>
    <property type="match status" value="1"/>
</dbReference>
<dbReference type="EMBL" id="MCFA01000220">
    <property type="protein sequence ID" value="ORX98170.1"/>
    <property type="molecule type" value="Genomic_DNA"/>
</dbReference>
<dbReference type="GO" id="GO:0019171">
    <property type="term" value="F:(3R)-hydroxyacyl-[acyl-carrier-protein] dehydratase activity"/>
    <property type="evidence" value="ECO:0007669"/>
    <property type="project" value="TreeGrafter"/>
</dbReference>
<evidence type="ECO:0008006" key="4">
    <source>
        <dbReference type="Google" id="ProtNLM"/>
    </source>
</evidence>
<dbReference type="STRING" id="1231657.A0A1Y1YJH1"/>
<dbReference type="InterPro" id="IPR029069">
    <property type="entry name" value="HotDog_dom_sf"/>
</dbReference>
<evidence type="ECO:0000313" key="3">
    <source>
        <dbReference type="Proteomes" id="UP000193144"/>
    </source>
</evidence>